<proteinExistence type="inferred from homology"/>
<dbReference type="PROSITE" id="PS50072">
    <property type="entry name" value="CSA_PPIASE_2"/>
    <property type="match status" value="1"/>
</dbReference>
<evidence type="ECO:0000256" key="4">
    <source>
        <dbReference type="ARBA" id="ARBA00023235"/>
    </source>
</evidence>
<evidence type="ECO:0000313" key="8">
    <source>
        <dbReference type="Proteomes" id="UP000467841"/>
    </source>
</evidence>
<dbReference type="InterPro" id="IPR029000">
    <property type="entry name" value="Cyclophilin-like_dom_sf"/>
</dbReference>
<reference evidence="7" key="1">
    <citation type="submission" date="2020-01" db="EMBL/GenBank/DDBJ databases">
        <authorList>
            <person name="Mishra B."/>
        </authorList>
    </citation>
    <scope>NUCLEOTIDE SEQUENCE [LARGE SCALE GENOMIC DNA]</scope>
</reference>
<protein>
    <recommendedName>
        <fullName evidence="5">Peptidyl-prolyl cis-trans isomerase</fullName>
        <shortName evidence="5">PPIase</shortName>
        <ecNumber evidence="5">5.2.1.8</ecNumber>
    </recommendedName>
</protein>
<dbReference type="GO" id="GO:0003755">
    <property type="term" value="F:peptidyl-prolyl cis-trans isomerase activity"/>
    <property type="evidence" value="ECO:0007669"/>
    <property type="project" value="UniProtKB-UniRule"/>
</dbReference>
<dbReference type="Gene3D" id="2.40.100.10">
    <property type="entry name" value="Cyclophilin-like"/>
    <property type="match status" value="1"/>
</dbReference>
<name>A0A6D2I4J0_9BRAS</name>
<dbReference type="PANTHER" id="PTHR11071">
    <property type="entry name" value="PEPTIDYL-PROLYL CIS-TRANS ISOMERASE"/>
    <property type="match status" value="1"/>
</dbReference>
<comment type="function">
    <text evidence="5">PPIases accelerate the folding of proteins. It catalyzes the cis-trans isomerization of proline imidic peptide bonds in oligopeptides.</text>
</comment>
<dbReference type="InterPro" id="IPR002130">
    <property type="entry name" value="Cyclophilin-type_PPIase_dom"/>
</dbReference>
<keyword evidence="4 5" id="KW-0413">Isomerase</keyword>
<accession>A0A6D2I4J0</accession>
<evidence type="ECO:0000256" key="1">
    <source>
        <dbReference type="ARBA" id="ARBA00000971"/>
    </source>
</evidence>
<dbReference type="SUPFAM" id="SSF50891">
    <property type="entry name" value="Cyclophilin-like"/>
    <property type="match status" value="1"/>
</dbReference>
<evidence type="ECO:0000259" key="6">
    <source>
        <dbReference type="PROSITE" id="PS50072"/>
    </source>
</evidence>
<dbReference type="PRINTS" id="PR00153">
    <property type="entry name" value="CSAPPISMRASE"/>
</dbReference>
<evidence type="ECO:0000256" key="5">
    <source>
        <dbReference type="RuleBase" id="RU363019"/>
    </source>
</evidence>
<dbReference type="Pfam" id="PF00160">
    <property type="entry name" value="Pro_isomerase"/>
    <property type="match status" value="1"/>
</dbReference>
<dbReference type="GO" id="GO:0005737">
    <property type="term" value="C:cytoplasm"/>
    <property type="evidence" value="ECO:0007669"/>
    <property type="project" value="TreeGrafter"/>
</dbReference>
<keyword evidence="8" id="KW-1185">Reference proteome</keyword>
<gene>
    <name evidence="7" type="ORF">MERR_LOCUS8329</name>
</gene>
<dbReference type="PIRSF" id="PIRSF001467">
    <property type="entry name" value="Peptidylpro_ismrse"/>
    <property type="match status" value="1"/>
</dbReference>
<dbReference type="PANTHER" id="PTHR11071:SF552">
    <property type="entry name" value="PEPTIDYL-PROLYL CIS-TRANS ISOMERASE CYP26-1"/>
    <property type="match status" value="1"/>
</dbReference>
<comment type="caution">
    <text evidence="7">The sequence shown here is derived from an EMBL/GenBank/DDBJ whole genome shotgun (WGS) entry which is preliminary data.</text>
</comment>
<dbReference type="GO" id="GO:0006457">
    <property type="term" value="P:protein folding"/>
    <property type="evidence" value="ECO:0007669"/>
    <property type="project" value="TreeGrafter"/>
</dbReference>
<dbReference type="GO" id="GO:0016018">
    <property type="term" value="F:cyclosporin A binding"/>
    <property type="evidence" value="ECO:0007669"/>
    <property type="project" value="TreeGrafter"/>
</dbReference>
<organism evidence="7 8">
    <name type="scientific">Microthlaspi erraticum</name>
    <dbReference type="NCBI Taxonomy" id="1685480"/>
    <lineage>
        <taxon>Eukaryota</taxon>
        <taxon>Viridiplantae</taxon>
        <taxon>Streptophyta</taxon>
        <taxon>Embryophyta</taxon>
        <taxon>Tracheophyta</taxon>
        <taxon>Spermatophyta</taxon>
        <taxon>Magnoliopsida</taxon>
        <taxon>eudicotyledons</taxon>
        <taxon>Gunneridae</taxon>
        <taxon>Pentapetalae</taxon>
        <taxon>rosids</taxon>
        <taxon>malvids</taxon>
        <taxon>Brassicales</taxon>
        <taxon>Brassicaceae</taxon>
        <taxon>Coluteocarpeae</taxon>
        <taxon>Microthlaspi</taxon>
    </lineage>
</organism>
<dbReference type="FunFam" id="2.40.100.10:FF:000025">
    <property type="entry name" value="Peptidyl-prolyl cis-trans isomerase CYP19-2"/>
    <property type="match status" value="1"/>
</dbReference>
<evidence type="ECO:0000256" key="3">
    <source>
        <dbReference type="ARBA" id="ARBA00023110"/>
    </source>
</evidence>
<sequence length="213" mass="23374">MALVNPKVFFVMSVDNKPAGRIVMELYATTPLAAENFRALCTGEKGIGLCGKPLHYKGSLIAYIARDLMWYCGDFSNGDRTGNESIYGLGFPHENFTRKHDRPGVLTMTDCGKDNNGSVFQIVMREMPSFDGKQVVVGQVVEGLEVIKKIEEMVTSPDSHTPSKPVRILNCGQMGCPSQTDVGVLFASKFGPKLRVARRKIAELENAKENGRG</sequence>
<dbReference type="InterPro" id="IPR024936">
    <property type="entry name" value="Cyclophilin-type_PPIase"/>
</dbReference>
<dbReference type="AlphaFoldDB" id="A0A6D2I4J0"/>
<dbReference type="Proteomes" id="UP000467841">
    <property type="component" value="Unassembled WGS sequence"/>
</dbReference>
<evidence type="ECO:0000256" key="2">
    <source>
        <dbReference type="ARBA" id="ARBA00007365"/>
    </source>
</evidence>
<evidence type="ECO:0000313" key="7">
    <source>
        <dbReference type="EMBL" id="CAA7021094.1"/>
    </source>
</evidence>
<keyword evidence="3 5" id="KW-0697">Rotamase</keyword>
<dbReference type="EC" id="5.2.1.8" evidence="5"/>
<comment type="catalytic activity">
    <reaction evidence="1 5">
        <text>[protein]-peptidylproline (omega=180) = [protein]-peptidylproline (omega=0)</text>
        <dbReference type="Rhea" id="RHEA:16237"/>
        <dbReference type="Rhea" id="RHEA-COMP:10747"/>
        <dbReference type="Rhea" id="RHEA-COMP:10748"/>
        <dbReference type="ChEBI" id="CHEBI:83833"/>
        <dbReference type="ChEBI" id="CHEBI:83834"/>
        <dbReference type="EC" id="5.2.1.8"/>
    </reaction>
</comment>
<comment type="similarity">
    <text evidence="2 5">Belongs to the cyclophilin-type PPIase family.</text>
</comment>
<dbReference type="EMBL" id="CACVBM020000588">
    <property type="protein sequence ID" value="CAA7021094.1"/>
    <property type="molecule type" value="Genomic_DNA"/>
</dbReference>
<feature type="domain" description="PPIase cyclophilin-type" evidence="6">
    <location>
        <begin position="9"/>
        <end position="173"/>
    </location>
</feature>